<keyword evidence="3" id="KW-0479">Metal-binding</keyword>
<name>A0A8C0EYQ5_BUBBB</name>
<evidence type="ECO:0000313" key="8">
    <source>
        <dbReference type="Ensembl" id="ENSBOBP00000009949.1"/>
    </source>
</evidence>
<evidence type="ECO:0000256" key="5">
    <source>
        <dbReference type="ARBA" id="ARBA00023128"/>
    </source>
</evidence>
<evidence type="ECO:0000256" key="1">
    <source>
        <dbReference type="ARBA" id="ARBA00004569"/>
    </source>
</evidence>
<evidence type="ECO:0000256" key="4">
    <source>
        <dbReference type="ARBA" id="ARBA00023008"/>
    </source>
</evidence>
<dbReference type="AlphaFoldDB" id="A0A8C0EYQ5"/>
<evidence type="ECO:0000256" key="2">
    <source>
        <dbReference type="ARBA" id="ARBA00009241"/>
    </source>
</evidence>
<dbReference type="GO" id="GO:0005507">
    <property type="term" value="F:copper ion binding"/>
    <property type="evidence" value="ECO:0007669"/>
    <property type="project" value="InterPro"/>
</dbReference>
<dbReference type="GO" id="GO:0005758">
    <property type="term" value="C:mitochondrial intermembrane space"/>
    <property type="evidence" value="ECO:0007669"/>
    <property type="project" value="UniProtKB-SubCell"/>
</dbReference>
<organism evidence="8 9">
    <name type="scientific">Bubo bubo</name>
    <name type="common">Eurasian eagle-owl</name>
    <name type="synonym">Strix bubo</name>
    <dbReference type="NCBI Taxonomy" id="30461"/>
    <lineage>
        <taxon>Eukaryota</taxon>
        <taxon>Metazoa</taxon>
        <taxon>Chordata</taxon>
        <taxon>Craniata</taxon>
        <taxon>Vertebrata</taxon>
        <taxon>Euteleostomi</taxon>
        <taxon>Archelosauria</taxon>
        <taxon>Archosauria</taxon>
        <taxon>Dinosauria</taxon>
        <taxon>Saurischia</taxon>
        <taxon>Theropoda</taxon>
        <taxon>Coelurosauria</taxon>
        <taxon>Aves</taxon>
        <taxon>Neognathae</taxon>
        <taxon>Neoaves</taxon>
        <taxon>Telluraves</taxon>
        <taxon>Strigiformes</taxon>
        <taxon>Strigidae</taxon>
        <taxon>Bubo</taxon>
    </lineage>
</organism>
<protein>
    <submittedName>
        <fullName evidence="8">Uncharacterized protein</fullName>
    </submittedName>
</protein>
<dbReference type="SUPFAM" id="SSF47072">
    <property type="entry name" value="Cysteine alpha-hairpin motif"/>
    <property type="match status" value="1"/>
</dbReference>
<evidence type="ECO:0000256" key="6">
    <source>
        <dbReference type="ARBA" id="ARBA00023157"/>
    </source>
</evidence>
<comment type="similarity">
    <text evidence="2">Belongs to the COX17 family.</text>
</comment>
<dbReference type="InterPro" id="IPR007745">
    <property type="entry name" value="Cyt_c_oxidase_Cu-chaperone"/>
</dbReference>
<sequence length="85" mass="9578">TRGRVKVSPGPPRVVGCKSQVRWSCLGRPADLSVHIVIKLLLTKYFNSSPFGSFFLWHIIEKGEENCGHLIEAHKECMRALGFKI</sequence>
<dbReference type="Pfam" id="PF05051">
    <property type="entry name" value="COX17"/>
    <property type="match status" value="1"/>
</dbReference>
<dbReference type="Gene3D" id="1.10.287.1130">
    <property type="entry name" value="CytochromE C oxidase copper chaperone"/>
    <property type="match status" value="1"/>
</dbReference>
<evidence type="ECO:0000313" key="9">
    <source>
        <dbReference type="Proteomes" id="UP000694567"/>
    </source>
</evidence>
<keyword evidence="4" id="KW-0186">Copper</keyword>
<keyword evidence="6" id="KW-1015">Disulfide bond</keyword>
<keyword evidence="7" id="KW-0143">Chaperone</keyword>
<evidence type="ECO:0000256" key="3">
    <source>
        <dbReference type="ARBA" id="ARBA00022723"/>
    </source>
</evidence>
<proteinExistence type="inferred from homology"/>
<dbReference type="InterPro" id="IPR009069">
    <property type="entry name" value="Cys_alpha_HP_mot_SF"/>
</dbReference>
<accession>A0A8C0EYQ5</accession>
<reference evidence="8" key="2">
    <citation type="submission" date="2025-09" db="UniProtKB">
        <authorList>
            <consortium name="Ensembl"/>
        </authorList>
    </citation>
    <scope>IDENTIFICATION</scope>
</reference>
<dbReference type="Ensembl" id="ENSBOBT00000010196.1">
    <property type="protein sequence ID" value="ENSBOBP00000009949.1"/>
    <property type="gene ID" value="ENSBOBG00000006415.1"/>
</dbReference>
<comment type="subcellular location">
    <subcellularLocation>
        <location evidence="1">Mitochondrion intermembrane space</location>
    </subcellularLocation>
</comment>
<reference evidence="8" key="1">
    <citation type="submission" date="2025-08" db="UniProtKB">
        <authorList>
            <consortium name="Ensembl"/>
        </authorList>
    </citation>
    <scope>IDENTIFICATION</scope>
</reference>
<evidence type="ECO:0000256" key="7">
    <source>
        <dbReference type="ARBA" id="ARBA00023186"/>
    </source>
</evidence>
<dbReference type="GO" id="GO:0016531">
    <property type="term" value="F:copper chaperone activity"/>
    <property type="evidence" value="ECO:0007669"/>
    <property type="project" value="InterPro"/>
</dbReference>
<keyword evidence="9" id="KW-1185">Reference proteome</keyword>
<keyword evidence="5" id="KW-0496">Mitochondrion</keyword>
<dbReference type="Proteomes" id="UP000694567">
    <property type="component" value="Unplaced"/>
</dbReference>